<protein>
    <submittedName>
        <fullName evidence="1">Predicted protein</fullName>
    </submittedName>
</protein>
<gene>
    <name evidence="1" type="ORF">SSFG_04274</name>
</gene>
<name>D5ZXT3_STRV1</name>
<organism evidence="1 2">
    <name type="scientific">Streptomyces viridosporus (strain ATCC 14672 / DSM 40746 / JCM 4963 / KCTC 9882 / NRRL B-12104 / FH 1290)</name>
    <name type="common">Streptomyces ghanaensis</name>
    <dbReference type="NCBI Taxonomy" id="566461"/>
    <lineage>
        <taxon>Bacteria</taxon>
        <taxon>Bacillati</taxon>
        <taxon>Actinomycetota</taxon>
        <taxon>Actinomycetes</taxon>
        <taxon>Kitasatosporales</taxon>
        <taxon>Streptomycetaceae</taxon>
        <taxon>Streptomyces</taxon>
    </lineage>
</organism>
<reference evidence="2" key="1">
    <citation type="submission" date="2008-12" db="EMBL/GenBank/DDBJ databases">
        <title>Annotation of Streptomyces ghanaensis ATCC 14672.</title>
        <authorList>
            <consortium name="The Broad Institute Genome Sequencing Platform"/>
            <consortium name="Broad Institute Microbial Sequencing Center"/>
            <person name="Fischbach M."/>
            <person name="Ward D."/>
            <person name="Young S."/>
            <person name="Kodira C.D."/>
            <person name="Zeng Q."/>
            <person name="Koehrsen M."/>
            <person name="Godfrey P."/>
            <person name="Alvarado L."/>
            <person name="Berlin A.M."/>
            <person name="Borenstein D."/>
            <person name="Chen Z."/>
            <person name="Engels R."/>
            <person name="Freedman E."/>
            <person name="Gellesch M."/>
            <person name="Goldberg J."/>
            <person name="Griggs A."/>
            <person name="Gujja S."/>
            <person name="Heiman D.I."/>
            <person name="Hepburn T.A."/>
            <person name="Howarth C."/>
            <person name="Jen D."/>
            <person name="Larson L."/>
            <person name="Lewis B."/>
            <person name="Mehta T."/>
            <person name="Park D."/>
            <person name="Pearson M."/>
            <person name="Roberts A."/>
            <person name="Saif S."/>
            <person name="Shea T.D."/>
            <person name="Shenoy N."/>
            <person name="Sisk P."/>
            <person name="Stolte C."/>
            <person name="Sykes S.N."/>
            <person name="Walk T."/>
            <person name="White J."/>
            <person name="Yandava C."/>
            <person name="Straight P."/>
            <person name="Clardy J."/>
            <person name="Hung D."/>
            <person name="Kolter R."/>
            <person name="Mekalanos J."/>
            <person name="Walker S."/>
            <person name="Walsh C.T."/>
            <person name="Wieland B.L.C."/>
            <person name="Ilzarbe M."/>
            <person name="Galagan J."/>
            <person name="Nusbaum C."/>
            <person name="Birren B."/>
        </authorList>
    </citation>
    <scope>NUCLEOTIDE SEQUENCE [LARGE SCALE GENOMIC DNA]</scope>
    <source>
        <strain evidence="2">ATCC 14672 / DSM 40746 / JCM 4963 / KCTC 9882 / NRRL B-12104 / FH 1290</strain>
    </source>
</reference>
<dbReference type="AlphaFoldDB" id="D5ZXT3"/>
<dbReference type="EMBL" id="DS999641">
    <property type="protein sequence ID" value="EFE69031.2"/>
    <property type="molecule type" value="Genomic_DNA"/>
</dbReference>
<sequence length="40" mass="4697">MASGHDRKHVIDRMTKTIRTSEIYLSSSLKRTFSMKRDVN</sequence>
<evidence type="ECO:0000313" key="2">
    <source>
        <dbReference type="Proteomes" id="UP000003824"/>
    </source>
</evidence>
<proteinExistence type="predicted"/>
<evidence type="ECO:0000313" key="1">
    <source>
        <dbReference type="EMBL" id="EFE69031.2"/>
    </source>
</evidence>
<dbReference type="Proteomes" id="UP000003824">
    <property type="component" value="Unassembled WGS sequence"/>
</dbReference>
<accession>D5ZXT3</accession>